<keyword evidence="3" id="KW-1185">Reference proteome</keyword>
<comment type="caution">
    <text evidence="2">The sequence shown here is derived from an EMBL/GenBank/DDBJ whole genome shotgun (WGS) entry which is preliminary data.</text>
</comment>
<feature type="region of interest" description="Disordered" evidence="1">
    <location>
        <begin position="1"/>
        <end position="24"/>
    </location>
</feature>
<dbReference type="Gramene" id="PRQ46585">
    <property type="protein sequence ID" value="PRQ46585"/>
    <property type="gene ID" value="RchiOBHm_Chr2g0090611"/>
</dbReference>
<protein>
    <submittedName>
        <fullName evidence="2">Uncharacterized protein</fullName>
    </submittedName>
</protein>
<evidence type="ECO:0000313" key="3">
    <source>
        <dbReference type="Proteomes" id="UP000238479"/>
    </source>
</evidence>
<name>A0A2P6RJJ2_ROSCH</name>
<organism evidence="2 3">
    <name type="scientific">Rosa chinensis</name>
    <name type="common">China rose</name>
    <dbReference type="NCBI Taxonomy" id="74649"/>
    <lineage>
        <taxon>Eukaryota</taxon>
        <taxon>Viridiplantae</taxon>
        <taxon>Streptophyta</taxon>
        <taxon>Embryophyta</taxon>
        <taxon>Tracheophyta</taxon>
        <taxon>Spermatophyta</taxon>
        <taxon>Magnoliopsida</taxon>
        <taxon>eudicotyledons</taxon>
        <taxon>Gunneridae</taxon>
        <taxon>Pentapetalae</taxon>
        <taxon>rosids</taxon>
        <taxon>fabids</taxon>
        <taxon>Rosales</taxon>
        <taxon>Rosaceae</taxon>
        <taxon>Rosoideae</taxon>
        <taxon>Rosoideae incertae sedis</taxon>
        <taxon>Rosa</taxon>
    </lineage>
</organism>
<dbReference type="AlphaFoldDB" id="A0A2P6RJJ2"/>
<gene>
    <name evidence="2" type="ORF">RchiOBHm_Chr2g0090611</name>
</gene>
<dbReference type="Proteomes" id="UP000238479">
    <property type="component" value="Chromosome 2"/>
</dbReference>
<evidence type="ECO:0000313" key="2">
    <source>
        <dbReference type="EMBL" id="PRQ46585.1"/>
    </source>
</evidence>
<dbReference type="EMBL" id="PDCK01000040">
    <property type="protein sequence ID" value="PRQ46585.1"/>
    <property type="molecule type" value="Genomic_DNA"/>
</dbReference>
<evidence type="ECO:0000256" key="1">
    <source>
        <dbReference type="SAM" id="MobiDB-lite"/>
    </source>
</evidence>
<sequence>MTRSTELIIGEDPDEGPQVAVKGDSCCEEPSAKVQFIVLL</sequence>
<accession>A0A2P6RJJ2</accession>
<reference evidence="2 3" key="1">
    <citation type="journal article" date="2018" name="Nat. Genet.">
        <title>The Rosa genome provides new insights in the design of modern roses.</title>
        <authorList>
            <person name="Bendahmane M."/>
        </authorList>
    </citation>
    <scope>NUCLEOTIDE SEQUENCE [LARGE SCALE GENOMIC DNA]</scope>
    <source>
        <strain evidence="3">cv. Old Blush</strain>
    </source>
</reference>
<proteinExistence type="predicted"/>